<organism evidence="1 2">
    <name type="scientific">Trachymyrmex cornetzi</name>
    <dbReference type="NCBI Taxonomy" id="471704"/>
    <lineage>
        <taxon>Eukaryota</taxon>
        <taxon>Metazoa</taxon>
        <taxon>Ecdysozoa</taxon>
        <taxon>Arthropoda</taxon>
        <taxon>Hexapoda</taxon>
        <taxon>Insecta</taxon>
        <taxon>Pterygota</taxon>
        <taxon>Neoptera</taxon>
        <taxon>Endopterygota</taxon>
        <taxon>Hymenoptera</taxon>
        <taxon>Apocrita</taxon>
        <taxon>Aculeata</taxon>
        <taxon>Formicoidea</taxon>
        <taxon>Formicidae</taxon>
        <taxon>Myrmicinae</taxon>
        <taxon>Trachymyrmex</taxon>
    </lineage>
</organism>
<sequence length="122" mass="13355">KQATEDADADIVNTSIEIAKNNQTVVIVGQDIDLLVLLHQLNPKNYDIYFQKSGPGNVKDLFYTSNCFKHKSVKNVVAFLHGFSGCDTISAFAGKGKKTTVKALLSTKNLSTLANVFYQKDA</sequence>
<feature type="non-terminal residue" evidence="1">
    <location>
        <position position="1"/>
    </location>
</feature>
<dbReference type="EMBL" id="KQ981158">
    <property type="protein sequence ID" value="KYN08839.1"/>
    <property type="molecule type" value="Genomic_DNA"/>
</dbReference>
<proteinExistence type="predicted"/>
<keyword evidence="2" id="KW-1185">Reference proteome</keyword>
<evidence type="ECO:0008006" key="3">
    <source>
        <dbReference type="Google" id="ProtNLM"/>
    </source>
</evidence>
<evidence type="ECO:0000313" key="2">
    <source>
        <dbReference type="Proteomes" id="UP000078492"/>
    </source>
</evidence>
<protein>
    <recommendedName>
        <fullName evidence="3">5'-3' exonuclease alpha-helical arch N-terminal domain-containing protein</fullName>
    </recommendedName>
</protein>
<gene>
    <name evidence="1" type="ORF">ALC57_19060</name>
</gene>
<dbReference type="AlphaFoldDB" id="A0A151IQW8"/>
<evidence type="ECO:0000313" key="1">
    <source>
        <dbReference type="EMBL" id="KYN08839.1"/>
    </source>
</evidence>
<accession>A0A151IQW8</accession>
<reference evidence="1 2" key="1">
    <citation type="submission" date="2015-09" db="EMBL/GenBank/DDBJ databases">
        <title>Trachymyrmex cornetzi WGS genome.</title>
        <authorList>
            <person name="Nygaard S."/>
            <person name="Hu H."/>
            <person name="Boomsma J."/>
            <person name="Zhang G."/>
        </authorList>
    </citation>
    <scope>NUCLEOTIDE SEQUENCE [LARGE SCALE GENOMIC DNA]</scope>
    <source>
        <strain evidence="1">Tcor2-1</strain>
        <tissue evidence="1">Whole body</tissue>
    </source>
</reference>
<name>A0A151IQW8_9HYME</name>
<dbReference type="Proteomes" id="UP000078492">
    <property type="component" value="Unassembled WGS sequence"/>
</dbReference>